<dbReference type="InterPro" id="IPR036182">
    <property type="entry name" value="PCuAC_sf"/>
</dbReference>
<evidence type="ECO:0000256" key="2">
    <source>
        <dbReference type="SAM" id="SignalP"/>
    </source>
</evidence>
<keyword evidence="4" id="KW-1185">Reference proteome</keyword>
<feature type="region of interest" description="Disordered" evidence="1">
    <location>
        <begin position="175"/>
        <end position="224"/>
    </location>
</feature>
<comment type="caution">
    <text evidence="3">The sequence shown here is derived from an EMBL/GenBank/DDBJ whole genome shotgun (WGS) entry which is preliminary data.</text>
</comment>
<evidence type="ECO:0000313" key="3">
    <source>
        <dbReference type="EMBL" id="MFC7179610.1"/>
    </source>
</evidence>
<proteinExistence type="predicted"/>
<evidence type="ECO:0000256" key="1">
    <source>
        <dbReference type="SAM" id="MobiDB-lite"/>
    </source>
</evidence>
<gene>
    <name evidence="3" type="ORF">ACFQMG_08530</name>
</gene>
<accession>A0ABW2FTB3</accession>
<feature type="signal peptide" evidence="2">
    <location>
        <begin position="1"/>
        <end position="25"/>
    </location>
</feature>
<name>A0ABW2FTB3_9ACTN</name>
<dbReference type="EMBL" id="JBHTAJ010000012">
    <property type="protein sequence ID" value="MFC7179610.1"/>
    <property type="molecule type" value="Genomic_DNA"/>
</dbReference>
<organism evidence="3 4">
    <name type="scientific">Kitasatospora paranensis</name>
    <dbReference type="NCBI Taxonomy" id="258053"/>
    <lineage>
        <taxon>Bacteria</taxon>
        <taxon>Bacillati</taxon>
        <taxon>Actinomycetota</taxon>
        <taxon>Actinomycetes</taxon>
        <taxon>Kitasatosporales</taxon>
        <taxon>Streptomycetaceae</taxon>
        <taxon>Kitasatospora</taxon>
    </lineage>
</organism>
<evidence type="ECO:0000313" key="4">
    <source>
        <dbReference type="Proteomes" id="UP001596435"/>
    </source>
</evidence>
<feature type="chain" id="PRO_5046832678" evidence="2">
    <location>
        <begin position="26"/>
        <end position="224"/>
    </location>
</feature>
<keyword evidence="2" id="KW-0732">Signal</keyword>
<feature type="compositionally biased region" description="Low complexity" evidence="1">
    <location>
        <begin position="178"/>
        <end position="224"/>
    </location>
</feature>
<reference evidence="4" key="1">
    <citation type="journal article" date="2019" name="Int. J. Syst. Evol. Microbiol.">
        <title>The Global Catalogue of Microorganisms (GCM) 10K type strain sequencing project: providing services to taxonomists for standard genome sequencing and annotation.</title>
        <authorList>
            <consortium name="The Broad Institute Genomics Platform"/>
            <consortium name="The Broad Institute Genome Sequencing Center for Infectious Disease"/>
            <person name="Wu L."/>
            <person name="Ma J."/>
        </authorList>
    </citation>
    <scope>NUCLEOTIDE SEQUENCE [LARGE SCALE GENOMIC DNA]</scope>
    <source>
        <strain evidence="4">CGMCC 1.12859</strain>
    </source>
</reference>
<dbReference type="Proteomes" id="UP001596435">
    <property type="component" value="Unassembled WGS sequence"/>
</dbReference>
<sequence length="224" mass="20968">MSRSLRRGAIAALVLAAIVPLSACATGNDAATLEIKPDNAATSIGQTLRLNNVVVVTPAPTVAEGSAVTSAANITVNISNTGSAPEVLKSIEVAEAGAATFTDAGGGALSEITIPAGGAVLLGGPGQPAAHLASAKLPVGGYADTTFAFQTAGKATVPAGVLPATGLYAPFGPKAEPAASHSAAPSTSAAASPSAGASASTSAAASGSASPAASGSASASASAH</sequence>
<protein>
    <submittedName>
        <fullName evidence="3">DUF461 domain-containing protein</fullName>
    </submittedName>
</protein>
<dbReference type="RefSeq" id="WP_345706456.1">
    <property type="nucleotide sequence ID" value="NZ_BAABKV010000001.1"/>
</dbReference>
<dbReference type="Gene3D" id="2.60.40.1890">
    <property type="entry name" value="PCu(A)C copper chaperone"/>
    <property type="match status" value="1"/>
</dbReference>